<gene>
    <name evidence="1" type="ORF">S12H4_57560</name>
</gene>
<organism evidence="1">
    <name type="scientific">marine sediment metagenome</name>
    <dbReference type="NCBI Taxonomy" id="412755"/>
    <lineage>
        <taxon>unclassified sequences</taxon>
        <taxon>metagenomes</taxon>
        <taxon>ecological metagenomes</taxon>
    </lineage>
</organism>
<dbReference type="EMBL" id="BARW01037247">
    <property type="protein sequence ID" value="GAJ23630.1"/>
    <property type="molecule type" value="Genomic_DNA"/>
</dbReference>
<sequence length="35" mass="4437">MKSSRDIELERIRLKILDAVRFSKRFWMTYRENTF</sequence>
<protein>
    <submittedName>
        <fullName evidence="1">Uncharacterized protein</fullName>
    </submittedName>
</protein>
<proteinExistence type="predicted"/>
<evidence type="ECO:0000313" key="1">
    <source>
        <dbReference type="EMBL" id="GAJ23630.1"/>
    </source>
</evidence>
<reference evidence="1" key="1">
    <citation type="journal article" date="2014" name="Front. Microbiol.">
        <title>High frequency of phylogenetically diverse reductive dehalogenase-homologous genes in deep subseafloor sedimentary metagenomes.</title>
        <authorList>
            <person name="Kawai M."/>
            <person name="Futagami T."/>
            <person name="Toyoda A."/>
            <person name="Takaki Y."/>
            <person name="Nishi S."/>
            <person name="Hori S."/>
            <person name="Arai W."/>
            <person name="Tsubouchi T."/>
            <person name="Morono Y."/>
            <person name="Uchiyama I."/>
            <person name="Ito T."/>
            <person name="Fujiyama A."/>
            <person name="Inagaki F."/>
            <person name="Takami H."/>
        </authorList>
    </citation>
    <scope>NUCLEOTIDE SEQUENCE</scope>
    <source>
        <strain evidence="1">Expedition CK06-06</strain>
    </source>
</reference>
<accession>X1W2F8</accession>
<dbReference type="AlphaFoldDB" id="X1W2F8"/>
<comment type="caution">
    <text evidence="1">The sequence shown here is derived from an EMBL/GenBank/DDBJ whole genome shotgun (WGS) entry which is preliminary data.</text>
</comment>
<name>X1W2F8_9ZZZZ</name>
<feature type="non-terminal residue" evidence="1">
    <location>
        <position position="35"/>
    </location>
</feature>